<comment type="caution">
    <text evidence="1">The sequence shown here is derived from an EMBL/GenBank/DDBJ whole genome shotgun (WGS) entry which is preliminary data.</text>
</comment>
<evidence type="ECO:0000313" key="1">
    <source>
        <dbReference type="EMBL" id="KAJ9658403.1"/>
    </source>
</evidence>
<dbReference type="EMBL" id="JAPDRQ010000051">
    <property type="protein sequence ID" value="KAJ9658403.1"/>
    <property type="molecule type" value="Genomic_DNA"/>
</dbReference>
<gene>
    <name evidence="1" type="ORF">H2198_003687</name>
</gene>
<accession>A0ACC3AAJ9</accession>
<protein>
    <submittedName>
        <fullName evidence="1">Uncharacterized protein</fullName>
    </submittedName>
</protein>
<organism evidence="1 2">
    <name type="scientific">Neophaeococcomyces mojaviensis</name>
    <dbReference type="NCBI Taxonomy" id="3383035"/>
    <lineage>
        <taxon>Eukaryota</taxon>
        <taxon>Fungi</taxon>
        <taxon>Dikarya</taxon>
        <taxon>Ascomycota</taxon>
        <taxon>Pezizomycotina</taxon>
        <taxon>Eurotiomycetes</taxon>
        <taxon>Chaetothyriomycetidae</taxon>
        <taxon>Chaetothyriales</taxon>
        <taxon>Chaetothyriales incertae sedis</taxon>
        <taxon>Neophaeococcomyces</taxon>
    </lineage>
</organism>
<name>A0ACC3AAJ9_9EURO</name>
<dbReference type="Proteomes" id="UP001172386">
    <property type="component" value="Unassembled WGS sequence"/>
</dbReference>
<sequence>MGTDDFLQLDIFHPGVEVRPWLNTKKTRHILPGATSSETTFNTIQNWMADCLLNHTNCLKPHSPGNDKPLPKRLLELSNGCVVLREDAAHKRHPYACLSHCWGPSPRRPESTILKTKRATLEKFKLKVPWDQLTKTFQDAVEICRRLSINFLWIDSLCILQDSIDDWAQNAAEVGSIYENALLTIAATKSKEGCEGCYTTTDLQYHALSVPGCDNICIRKKPPSYPVHELTLDQSCFPLLDRAWVYQEMHLSVRILHFCSQEVVWACRSARKSESGISDAEATNNFQYSTDLHGWDTSWKDLNPIENSLQNDTRTLWYRIVEEYTRLHISFPSDIFPALAALTQRMYNLRPPQDLFMAGLWKRTLLLDMMWKCPLGQNLGRPPKWRAPTWSWASLQAQVIWDPQLSSIFETIQLLDACCETEGLPEMGNIMVKEGATITLRAPLIKATWLKPWVRSRWPEILTSQVNGKIDVNRFYPDYDHDLPGEYHISWQSVFFLVPIAISWIPLEDNYEGSRDGPGSYRHLGLGLRRITENSIGTSSPAVYERIGYVEIVEEHGEGNLSVQEAQERFERVSAVLRSLPHISLTII</sequence>
<evidence type="ECO:0000313" key="2">
    <source>
        <dbReference type="Proteomes" id="UP001172386"/>
    </source>
</evidence>
<proteinExistence type="predicted"/>
<keyword evidence="2" id="KW-1185">Reference proteome</keyword>
<reference evidence="1" key="1">
    <citation type="submission" date="2022-10" db="EMBL/GenBank/DDBJ databases">
        <title>Culturing micro-colonial fungi from biological soil crusts in the Mojave desert and describing Neophaeococcomyces mojavensis, and introducing the new genera and species Taxawa tesnikishii.</title>
        <authorList>
            <person name="Kurbessoian T."/>
            <person name="Stajich J.E."/>
        </authorList>
    </citation>
    <scope>NUCLEOTIDE SEQUENCE</scope>
    <source>
        <strain evidence="1">JES_112</strain>
    </source>
</reference>